<keyword evidence="3 8" id="KW-0547">Nucleotide-binding</keyword>
<dbReference type="SUPFAM" id="SSF47323">
    <property type="entry name" value="Anticodon-binding domain of a subclass of class I aminoacyl-tRNA synthetases"/>
    <property type="match status" value="1"/>
</dbReference>
<dbReference type="PANTHER" id="PTHR11956">
    <property type="entry name" value="ARGINYL-TRNA SYNTHETASE"/>
    <property type="match status" value="1"/>
</dbReference>
<reference evidence="14" key="1">
    <citation type="journal article" date="2019" name="Int. J. Syst. Evol. Microbiol.">
        <title>The Global Catalogue of Microorganisms (GCM) 10K type strain sequencing project: providing services to taxonomists for standard genome sequencing and annotation.</title>
        <authorList>
            <consortium name="The Broad Institute Genomics Platform"/>
            <consortium name="The Broad Institute Genome Sequencing Center for Infectious Disease"/>
            <person name="Wu L."/>
            <person name="Ma J."/>
        </authorList>
    </citation>
    <scope>NUCLEOTIDE SEQUENCE [LARGE SCALE GENOMIC DNA]</scope>
    <source>
        <strain evidence="14">JCM 15933</strain>
    </source>
</reference>
<evidence type="ECO:0000256" key="5">
    <source>
        <dbReference type="ARBA" id="ARBA00022917"/>
    </source>
</evidence>
<feature type="chain" id="PRO_5046256286" description="Arginine--tRNA ligase" evidence="10">
    <location>
        <begin position="17"/>
        <end position="572"/>
    </location>
</feature>
<dbReference type="InterPro" id="IPR008909">
    <property type="entry name" value="DALR_anticod-bd"/>
</dbReference>
<dbReference type="Pfam" id="PF05746">
    <property type="entry name" value="DALR_1"/>
    <property type="match status" value="1"/>
</dbReference>
<dbReference type="InterPro" id="IPR001278">
    <property type="entry name" value="Arg-tRNA-ligase"/>
</dbReference>
<keyword evidence="2 8" id="KW-0436">Ligase</keyword>
<dbReference type="EC" id="6.1.1.19" evidence="8"/>
<dbReference type="CDD" id="cd07956">
    <property type="entry name" value="Anticodon_Ia_Arg"/>
    <property type="match status" value="1"/>
</dbReference>
<keyword evidence="5 8" id="KW-0648">Protein biosynthesis</keyword>
<dbReference type="PRINTS" id="PR01038">
    <property type="entry name" value="TRNASYNTHARG"/>
</dbReference>
<sequence>MVVPSFAALLAARITAALPSVPAGFDPQVRLSEHADLQADGVLALARTLRRPPRQLAAEVAAEVATGVATGVAAALPGGIVADVRVAGPGFLNVTLTGEALLGRVAERLADPRLGVGLPETGVRTVLDYSHPNVAREMHVGHLRSTIIGDALARVLTHLGGTVVRQNHIGDWGTQYGMLIQYLAEHPADTAALTQRYKTAYALFQADPAFAARSRARVVALQGGDPDSLAVWHAMVEESTRYFSDVYERLGVLLTAADIAGESSYNPMLAGVAGDLAAAGVARVSDGALCVFADGADAPLIVRKSDGGFGYPATDLAAVRHRVTTLRADRIVYVVDARQAPHFRMVFDTARRAGWLPPEVEAVHAAFGVVLGADGRPFKTRSGDTAPLVGLLGEAVERATAVVAAKNPSLPAPELAERGREVGIGAVKYADLSTSRTRDYLYDPDRMMALTGNTSVYLQYAHARLRSVLAKAGSAVPPVRADAPLEDVERALILRLDGFGDVVAGVAAGCEPHRLCTYLFELAQAVTAFYERCPVLRSPEPLRGNRIALCALTASTLATGLGLLGIAAPPQL</sequence>
<evidence type="ECO:0000256" key="10">
    <source>
        <dbReference type="SAM" id="SignalP"/>
    </source>
</evidence>
<dbReference type="Proteomes" id="UP001501470">
    <property type="component" value="Unassembled WGS sequence"/>
</dbReference>
<evidence type="ECO:0000256" key="9">
    <source>
        <dbReference type="RuleBase" id="RU363038"/>
    </source>
</evidence>
<dbReference type="PANTHER" id="PTHR11956:SF5">
    <property type="entry name" value="ARGININE--TRNA LIGASE, CYTOPLASMIC"/>
    <property type="match status" value="1"/>
</dbReference>
<dbReference type="InterPro" id="IPR005148">
    <property type="entry name" value="Arg-tRNA-synth_N"/>
</dbReference>
<keyword evidence="8" id="KW-0963">Cytoplasm</keyword>
<dbReference type="Pfam" id="PF03485">
    <property type="entry name" value="Arg_tRNA_synt_N"/>
    <property type="match status" value="1"/>
</dbReference>
<proteinExistence type="inferred from homology"/>
<dbReference type="CDD" id="cd00671">
    <property type="entry name" value="ArgRS_core"/>
    <property type="match status" value="1"/>
</dbReference>
<keyword evidence="6 8" id="KW-0030">Aminoacyl-tRNA synthetase</keyword>
<dbReference type="Gene3D" id="1.10.730.10">
    <property type="entry name" value="Isoleucyl-tRNA Synthetase, Domain 1"/>
    <property type="match status" value="1"/>
</dbReference>
<dbReference type="GO" id="GO:0016874">
    <property type="term" value="F:ligase activity"/>
    <property type="evidence" value="ECO:0007669"/>
    <property type="project" value="UniProtKB-KW"/>
</dbReference>
<protein>
    <recommendedName>
        <fullName evidence="8">Arginine--tRNA ligase</fullName>
        <ecNumber evidence="8">6.1.1.19</ecNumber>
    </recommendedName>
    <alternativeName>
        <fullName evidence="8">Arginyl-tRNA synthetase</fullName>
        <shortName evidence="8">ArgRS</shortName>
    </alternativeName>
</protein>
<name>A0ABP4M3L4_9ACTN</name>
<evidence type="ECO:0000259" key="12">
    <source>
        <dbReference type="SMART" id="SM01016"/>
    </source>
</evidence>
<feature type="domain" description="DALR anticodon binding" evidence="11">
    <location>
        <begin position="458"/>
        <end position="572"/>
    </location>
</feature>
<evidence type="ECO:0000313" key="13">
    <source>
        <dbReference type="EMBL" id="GAA1536858.1"/>
    </source>
</evidence>
<gene>
    <name evidence="13" type="primary">argS_1</name>
    <name evidence="8" type="synonym">argS</name>
    <name evidence="13" type="ORF">GCM10009827_064420</name>
</gene>
<evidence type="ECO:0000256" key="1">
    <source>
        <dbReference type="ARBA" id="ARBA00005594"/>
    </source>
</evidence>
<dbReference type="NCBIfam" id="TIGR00456">
    <property type="entry name" value="argS"/>
    <property type="match status" value="1"/>
</dbReference>
<feature type="domain" description="Arginyl tRNA synthetase N-terminal" evidence="12">
    <location>
        <begin position="4"/>
        <end position="96"/>
    </location>
</feature>
<comment type="subcellular location">
    <subcellularLocation>
        <location evidence="8">Cytoplasm</location>
    </subcellularLocation>
</comment>
<dbReference type="SUPFAM" id="SSF52374">
    <property type="entry name" value="Nucleotidylyl transferase"/>
    <property type="match status" value="1"/>
</dbReference>
<dbReference type="InterPro" id="IPR014729">
    <property type="entry name" value="Rossmann-like_a/b/a_fold"/>
</dbReference>
<comment type="subunit">
    <text evidence="8">Monomer.</text>
</comment>
<evidence type="ECO:0000256" key="8">
    <source>
        <dbReference type="HAMAP-Rule" id="MF_00123"/>
    </source>
</evidence>
<dbReference type="InterPro" id="IPR009080">
    <property type="entry name" value="tRNAsynth_Ia_anticodon-bd"/>
</dbReference>
<keyword evidence="4 8" id="KW-0067">ATP-binding</keyword>
<dbReference type="Gene3D" id="3.30.1360.70">
    <property type="entry name" value="Arginyl tRNA synthetase N-terminal domain"/>
    <property type="match status" value="1"/>
</dbReference>
<accession>A0ABP4M3L4</accession>
<evidence type="ECO:0000256" key="2">
    <source>
        <dbReference type="ARBA" id="ARBA00022598"/>
    </source>
</evidence>
<evidence type="ECO:0000256" key="6">
    <source>
        <dbReference type="ARBA" id="ARBA00023146"/>
    </source>
</evidence>
<evidence type="ECO:0000256" key="4">
    <source>
        <dbReference type="ARBA" id="ARBA00022840"/>
    </source>
</evidence>
<dbReference type="InterPro" id="IPR036695">
    <property type="entry name" value="Arg-tRNA-synth_N_sf"/>
</dbReference>
<dbReference type="HAMAP" id="MF_00123">
    <property type="entry name" value="Arg_tRNA_synth"/>
    <property type="match status" value="1"/>
</dbReference>
<evidence type="ECO:0000256" key="7">
    <source>
        <dbReference type="ARBA" id="ARBA00049339"/>
    </source>
</evidence>
<evidence type="ECO:0000313" key="14">
    <source>
        <dbReference type="Proteomes" id="UP001501470"/>
    </source>
</evidence>
<keyword evidence="14" id="KW-1185">Reference proteome</keyword>
<organism evidence="13 14">
    <name type="scientific">Dactylosporangium maewongense</name>
    <dbReference type="NCBI Taxonomy" id="634393"/>
    <lineage>
        <taxon>Bacteria</taxon>
        <taxon>Bacillati</taxon>
        <taxon>Actinomycetota</taxon>
        <taxon>Actinomycetes</taxon>
        <taxon>Micromonosporales</taxon>
        <taxon>Micromonosporaceae</taxon>
        <taxon>Dactylosporangium</taxon>
    </lineage>
</organism>
<comment type="caution">
    <text evidence="8">Lacks conserved residue(s) required for the propagation of feature annotation.</text>
</comment>
<feature type="signal peptide" evidence="10">
    <location>
        <begin position="1"/>
        <end position="16"/>
    </location>
</feature>
<dbReference type="Pfam" id="PF00750">
    <property type="entry name" value="tRNA-synt_1d"/>
    <property type="match status" value="1"/>
</dbReference>
<dbReference type="InterPro" id="IPR035684">
    <property type="entry name" value="ArgRS_core"/>
</dbReference>
<dbReference type="SUPFAM" id="SSF55190">
    <property type="entry name" value="Arginyl-tRNA synthetase (ArgRS), N-terminal 'additional' domain"/>
    <property type="match status" value="1"/>
</dbReference>
<dbReference type="Gene3D" id="3.40.50.620">
    <property type="entry name" value="HUPs"/>
    <property type="match status" value="1"/>
</dbReference>
<comment type="caution">
    <text evidence="13">The sequence shown here is derived from an EMBL/GenBank/DDBJ whole genome shotgun (WGS) entry which is preliminary data.</text>
</comment>
<dbReference type="SMART" id="SM01016">
    <property type="entry name" value="Arg_tRNA_synt_N"/>
    <property type="match status" value="1"/>
</dbReference>
<dbReference type="RefSeq" id="WP_344506073.1">
    <property type="nucleotide sequence ID" value="NZ_BAAAQD010000014.1"/>
</dbReference>
<evidence type="ECO:0000259" key="11">
    <source>
        <dbReference type="SMART" id="SM00836"/>
    </source>
</evidence>
<dbReference type="SMART" id="SM00836">
    <property type="entry name" value="DALR_1"/>
    <property type="match status" value="1"/>
</dbReference>
<evidence type="ECO:0000256" key="3">
    <source>
        <dbReference type="ARBA" id="ARBA00022741"/>
    </source>
</evidence>
<comment type="catalytic activity">
    <reaction evidence="7 8">
        <text>tRNA(Arg) + L-arginine + ATP = L-arginyl-tRNA(Arg) + AMP + diphosphate</text>
        <dbReference type="Rhea" id="RHEA:20301"/>
        <dbReference type="Rhea" id="RHEA-COMP:9658"/>
        <dbReference type="Rhea" id="RHEA-COMP:9673"/>
        <dbReference type="ChEBI" id="CHEBI:30616"/>
        <dbReference type="ChEBI" id="CHEBI:32682"/>
        <dbReference type="ChEBI" id="CHEBI:33019"/>
        <dbReference type="ChEBI" id="CHEBI:78442"/>
        <dbReference type="ChEBI" id="CHEBI:78513"/>
        <dbReference type="ChEBI" id="CHEBI:456215"/>
        <dbReference type="EC" id="6.1.1.19"/>
    </reaction>
</comment>
<comment type="similarity">
    <text evidence="1 8 9">Belongs to the class-I aminoacyl-tRNA synthetase family.</text>
</comment>
<keyword evidence="10" id="KW-0732">Signal</keyword>
<dbReference type="EMBL" id="BAAAQD010000014">
    <property type="protein sequence ID" value="GAA1536858.1"/>
    <property type="molecule type" value="Genomic_DNA"/>
</dbReference>